<keyword evidence="2" id="KW-0812">Transmembrane</keyword>
<protein>
    <submittedName>
        <fullName evidence="3">Uncharacterized protein</fullName>
    </submittedName>
</protein>
<evidence type="ECO:0000256" key="2">
    <source>
        <dbReference type="SAM" id="Phobius"/>
    </source>
</evidence>
<gene>
    <name evidence="3" type="ORF">SAMEA2259716_00258</name>
</gene>
<dbReference type="EMBL" id="FVGW01000001">
    <property type="protein sequence ID" value="SKL36506.1"/>
    <property type="molecule type" value="Genomic_DNA"/>
</dbReference>
<proteinExistence type="predicted"/>
<keyword evidence="2" id="KW-1133">Transmembrane helix</keyword>
<feature type="transmembrane region" description="Helical" evidence="2">
    <location>
        <begin position="6"/>
        <end position="24"/>
    </location>
</feature>
<keyword evidence="2" id="KW-0472">Membrane</keyword>
<reference evidence="3 4" key="1">
    <citation type="submission" date="2016-11" db="EMBL/GenBank/DDBJ databases">
        <authorList>
            <consortium name="Pathogen Informatics"/>
        </authorList>
    </citation>
    <scope>NUCLEOTIDE SEQUENCE [LARGE SCALE GENOMIC DNA]</scope>
    <source>
        <strain evidence="3 4">911</strain>
    </source>
</reference>
<name>A0A1U0YCJ5_9MYCO</name>
<dbReference type="Pfam" id="PF23888">
    <property type="entry name" value="DUF7240"/>
    <property type="match status" value="1"/>
</dbReference>
<feature type="region of interest" description="Disordered" evidence="1">
    <location>
        <begin position="81"/>
        <end position="106"/>
    </location>
</feature>
<organism evidence="3 4">
    <name type="scientific">Mycobacteroides abscessus subsp. massiliense</name>
    <dbReference type="NCBI Taxonomy" id="1962118"/>
    <lineage>
        <taxon>Bacteria</taxon>
        <taxon>Bacillati</taxon>
        <taxon>Actinomycetota</taxon>
        <taxon>Actinomycetes</taxon>
        <taxon>Mycobacteriales</taxon>
        <taxon>Mycobacteriaceae</taxon>
        <taxon>Mycobacteroides</taxon>
        <taxon>Mycobacteroides abscessus</taxon>
    </lineage>
</organism>
<evidence type="ECO:0000313" key="3">
    <source>
        <dbReference type="EMBL" id="SKL36506.1"/>
    </source>
</evidence>
<accession>A0A1U0YCJ5</accession>
<evidence type="ECO:0000256" key="1">
    <source>
        <dbReference type="SAM" id="MobiDB-lite"/>
    </source>
</evidence>
<evidence type="ECO:0000313" key="4">
    <source>
        <dbReference type="Proteomes" id="UP000190074"/>
    </source>
</evidence>
<sequence length="123" mass="13699">MGHGPPYLAVITLSVMAATHWRAIRTRMRGDGIADPMRQLPHMHALIDEAEKVWLEALHTGNEEKDKHEREQLLDRLYAPTTDGAEKLNGDGYQAKRTPPPGFEDPAEVEANFDAVARAFGGR</sequence>
<dbReference type="InterPro" id="IPR055664">
    <property type="entry name" value="DUF7240"/>
</dbReference>
<dbReference type="Proteomes" id="UP000190074">
    <property type="component" value="Unassembled WGS sequence"/>
</dbReference>
<dbReference type="AlphaFoldDB" id="A0A1U0YCJ5"/>